<dbReference type="GO" id="GO:0004090">
    <property type="term" value="F:carbonyl reductase (NADPH) activity"/>
    <property type="evidence" value="ECO:0007669"/>
    <property type="project" value="TreeGrafter"/>
</dbReference>
<evidence type="ECO:0000313" key="4">
    <source>
        <dbReference type="Proteomes" id="UP001153712"/>
    </source>
</evidence>
<dbReference type="OrthoDB" id="1393670at2759"/>
<accession>A0A9N9XM10</accession>
<dbReference type="InterPro" id="IPR036291">
    <property type="entry name" value="NAD(P)-bd_dom_sf"/>
</dbReference>
<sequence>MEFFNFKGKTVLVTGASQGIGREIAKQMARRQAKVIASARNAEALQSLRDEEPSIEILPMDLTRWKETEKALENVGHIDLLVNNAGMGFLDSLVNVTEEMFDERATESSAKEHQNLVQKNIRESSAKYCKRASESSSKEHQNLVQKNIRESSAKYCKRASESSAEEQQNLVLKSIKI</sequence>
<evidence type="ECO:0000256" key="1">
    <source>
        <dbReference type="ARBA" id="ARBA00006484"/>
    </source>
</evidence>
<keyword evidence="4" id="KW-1185">Reference proteome</keyword>
<dbReference type="Gene3D" id="3.40.50.720">
    <property type="entry name" value="NAD(P)-binding Rossmann-like Domain"/>
    <property type="match status" value="1"/>
</dbReference>
<dbReference type="AlphaFoldDB" id="A0A9N9XM10"/>
<comment type="similarity">
    <text evidence="1">Belongs to the short-chain dehydrogenases/reductases (SDR) family.</text>
</comment>
<evidence type="ECO:0000256" key="2">
    <source>
        <dbReference type="ARBA" id="ARBA00022857"/>
    </source>
</evidence>
<gene>
    <name evidence="3" type="ORF">PHYEVI_LOCUS4165</name>
</gene>
<dbReference type="GO" id="GO:0005997">
    <property type="term" value="P:xylulose metabolic process"/>
    <property type="evidence" value="ECO:0007669"/>
    <property type="project" value="TreeGrafter"/>
</dbReference>
<dbReference type="EMBL" id="OU900107">
    <property type="protein sequence ID" value="CAG9857766.1"/>
    <property type="molecule type" value="Genomic_DNA"/>
</dbReference>
<reference evidence="3" key="1">
    <citation type="submission" date="2022-01" db="EMBL/GenBank/DDBJ databases">
        <authorList>
            <person name="King R."/>
        </authorList>
    </citation>
    <scope>NUCLEOTIDE SEQUENCE</scope>
</reference>
<evidence type="ECO:0000313" key="3">
    <source>
        <dbReference type="EMBL" id="CAG9857766.1"/>
    </source>
</evidence>
<dbReference type="GO" id="GO:0006006">
    <property type="term" value="P:glucose metabolic process"/>
    <property type="evidence" value="ECO:0007669"/>
    <property type="project" value="TreeGrafter"/>
</dbReference>
<dbReference type="SUPFAM" id="SSF51735">
    <property type="entry name" value="NAD(P)-binding Rossmann-fold domains"/>
    <property type="match status" value="1"/>
</dbReference>
<dbReference type="InterPro" id="IPR051737">
    <property type="entry name" value="L-xylulose/Carbonyl_redctase"/>
</dbReference>
<dbReference type="GO" id="GO:0050038">
    <property type="term" value="F:L-xylulose reductase (NADPH) activity"/>
    <property type="evidence" value="ECO:0007669"/>
    <property type="project" value="TreeGrafter"/>
</dbReference>
<dbReference type="InterPro" id="IPR002347">
    <property type="entry name" value="SDR_fam"/>
</dbReference>
<dbReference type="PANTHER" id="PTHR44252:SF3">
    <property type="entry name" value="D-ERYTHRULOSE REDUCTASE-RELATED"/>
    <property type="match status" value="1"/>
</dbReference>
<proteinExistence type="inferred from homology"/>
<dbReference type="Proteomes" id="UP001153712">
    <property type="component" value="Chromosome 14"/>
</dbReference>
<dbReference type="Pfam" id="PF00106">
    <property type="entry name" value="adh_short"/>
    <property type="match status" value="1"/>
</dbReference>
<protein>
    <submittedName>
        <fullName evidence="3">Uncharacterized protein</fullName>
    </submittedName>
</protein>
<dbReference type="PANTHER" id="PTHR44252">
    <property type="entry name" value="D-ERYTHRULOSE REDUCTASE"/>
    <property type="match status" value="1"/>
</dbReference>
<dbReference type="PRINTS" id="PR00081">
    <property type="entry name" value="GDHRDH"/>
</dbReference>
<name>A0A9N9XM10_PHYSR</name>
<keyword evidence="2" id="KW-0521">NADP</keyword>
<organism evidence="3 4">
    <name type="scientific">Phyllotreta striolata</name>
    <name type="common">Striped flea beetle</name>
    <name type="synonym">Crioceris striolata</name>
    <dbReference type="NCBI Taxonomy" id="444603"/>
    <lineage>
        <taxon>Eukaryota</taxon>
        <taxon>Metazoa</taxon>
        <taxon>Ecdysozoa</taxon>
        <taxon>Arthropoda</taxon>
        <taxon>Hexapoda</taxon>
        <taxon>Insecta</taxon>
        <taxon>Pterygota</taxon>
        <taxon>Neoptera</taxon>
        <taxon>Endopterygota</taxon>
        <taxon>Coleoptera</taxon>
        <taxon>Polyphaga</taxon>
        <taxon>Cucujiformia</taxon>
        <taxon>Chrysomeloidea</taxon>
        <taxon>Chrysomelidae</taxon>
        <taxon>Galerucinae</taxon>
        <taxon>Alticini</taxon>
        <taxon>Phyllotreta</taxon>
    </lineage>
</organism>